<dbReference type="PANTHER" id="PTHR24093">
    <property type="entry name" value="CATION TRANSPORTING ATPASE"/>
    <property type="match status" value="1"/>
</dbReference>
<evidence type="ECO:0000256" key="3">
    <source>
        <dbReference type="SAM" id="Phobius"/>
    </source>
</evidence>
<sequence>MARPSDSPRTSTDYEVAAEELVALMSLRGVEAKSHIDSEFGGISGLCRRLKTDPFQGISTNENDISKRKELYGQNKLGHGRPPQFRDVLKETAMSLRPIILGMAAIGSTAACSSFFINNRRMVRAAEASTLVVVFAAVVVLIGAFVRFQKLKTQYITDEKAKKKAWTELFSNQCYCIRNGKQTKVEALELVCGDVVEINKGDRLPVDGVLLQAWDLKVDEVTLSNTQFEKEIVLRKSRDQDPLLFAGSQVVEGNAKVLVTAVGNNIQLQQPHPSPPASPR</sequence>
<evidence type="ECO:0000259" key="4">
    <source>
        <dbReference type="Pfam" id="PF00122"/>
    </source>
</evidence>
<keyword evidence="7" id="KW-1185">Reference proteome</keyword>
<dbReference type="GO" id="GO:0012505">
    <property type="term" value="C:endomembrane system"/>
    <property type="evidence" value="ECO:0007669"/>
    <property type="project" value="UniProtKB-SubCell"/>
</dbReference>
<organism evidence="6 7">
    <name type="scientific">Bursaphelenchus okinawaensis</name>
    <dbReference type="NCBI Taxonomy" id="465554"/>
    <lineage>
        <taxon>Eukaryota</taxon>
        <taxon>Metazoa</taxon>
        <taxon>Ecdysozoa</taxon>
        <taxon>Nematoda</taxon>
        <taxon>Chromadorea</taxon>
        <taxon>Rhabditida</taxon>
        <taxon>Tylenchina</taxon>
        <taxon>Tylenchomorpha</taxon>
        <taxon>Aphelenchoidea</taxon>
        <taxon>Aphelenchoididae</taxon>
        <taxon>Bursaphelenchus</taxon>
    </lineage>
</organism>
<name>A0A811KFW5_9BILA</name>
<proteinExistence type="predicted"/>
<protein>
    <recommendedName>
        <fullName evidence="8">Cation_ATPase_N domain-containing protein</fullName>
    </recommendedName>
</protein>
<evidence type="ECO:0000256" key="2">
    <source>
        <dbReference type="ARBA" id="ARBA00022842"/>
    </source>
</evidence>
<dbReference type="EMBL" id="CAJFCW020000003">
    <property type="protein sequence ID" value="CAG9101454.1"/>
    <property type="molecule type" value="Genomic_DNA"/>
</dbReference>
<dbReference type="Pfam" id="PF00690">
    <property type="entry name" value="Cation_ATPase_N"/>
    <property type="match status" value="1"/>
</dbReference>
<accession>A0A811KFW5</accession>
<feature type="transmembrane region" description="Helical" evidence="3">
    <location>
        <begin position="99"/>
        <end position="117"/>
    </location>
</feature>
<dbReference type="SUPFAM" id="SSF81665">
    <property type="entry name" value="Calcium ATPase, transmembrane domain M"/>
    <property type="match status" value="1"/>
</dbReference>
<reference evidence="6" key="1">
    <citation type="submission" date="2020-09" db="EMBL/GenBank/DDBJ databases">
        <authorList>
            <person name="Kikuchi T."/>
        </authorList>
    </citation>
    <scope>NUCLEOTIDE SEQUENCE</scope>
    <source>
        <strain evidence="6">SH1</strain>
    </source>
</reference>
<keyword evidence="2" id="KW-0460">Magnesium</keyword>
<gene>
    <name evidence="6" type="ORF">BOKJ2_LOCUS5238</name>
</gene>
<comment type="caution">
    <text evidence="6">The sequence shown here is derived from an EMBL/GenBank/DDBJ whole genome shotgun (WGS) entry which is preliminary data.</text>
</comment>
<dbReference type="InterPro" id="IPR023298">
    <property type="entry name" value="ATPase_P-typ_TM_dom_sf"/>
</dbReference>
<dbReference type="Gene3D" id="1.20.1110.10">
    <property type="entry name" value="Calcium-transporting ATPase, transmembrane domain"/>
    <property type="match status" value="1"/>
</dbReference>
<dbReference type="InterPro" id="IPR008250">
    <property type="entry name" value="ATPase_P-typ_transduc_dom_A_sf"/>
</dbReference>
<feature type="transmembrane region" description="Helical" evidence="3">
    <location>
        <begin position="129"/>
        <end position="148"/>
    </location>
</feature>
<keyword evidence="3" id="KW-1133">Transmembrane helix</keyword>
<evidence type="ECO:0000259" key="5">
    <source>
        <dbReference type="Pfam" id="PF00690"/>
    </source>
</evidence>
<evidence type="ECO:0000256" key="1">
    <source>
        <dbReference type="ARBA" id="ARBA00004127"/>
    </source>
</evidence>
<dbReference type="SUPFAM" id="SSF81653">
    <property type="entry name" value="Calcium ATPase, transduction domain A"/>
    <property type="match status" value="1"/>
</dbReference>
<dbReference type="OrthoDB" id="116380at2759"/>
<dbReference type="PANTHER" id="PTHR24093:SF369">
    <property type="entry name" value="CALCIUM-TRANSPORTING ATPASE"/>
    <property type="match status" value="1"/>
</dbReference>
<feature type="domain" description="Cation-transporting P-type ATPase N-terminal" evidence="5">
    <location>
        <begin position="41"/>
        <end position="106"/>
    </location>
</feature>
<keyword evidence="3" id="KW-0472">Membrane</keyword>
<dbReference type="AlphaFoldDB" id="A0A811KFW5"/>
<evidence type="ECO:0008006" key="8">
    <source>
        <dbReference type="Google" id="ProtNLM"/>
    </source>
</evidence>
<dbReference type="Gene3D" id="2.70.150.10">
    <property type="entry name" value="Calcium-transporting ATPase, cytoplasmic transduction domain A"/>
    <property type="match status" value="1"/>
</dbReference>
<dbReference type="InterPro" id="IPR004014">
    <property type="entry name" value="ATPase_P-typ_cation-transptr_N"/>
</dbReference>
<comment type="subcellular location">
    <subcellularLocation>
        <location evidence="1">Endomembrane system</location>
        <topology evidence="1">Multi-pass membrane protein</topology>
    </subcellularLocation>
</comment>
<evidence type="ECO:0000313" key="7">
    <source>
        <dbReference type="Proteomes" id="UP000614601"/>
    </source>
</evidence>
<dbReference type="GO" id="GO:0005886">
    <property type="term" value="C:plasma membrane"/>
    <property type="evidence" value="ECO:0007669"/>
    <property type="project" value="TreeGrafter"/>
</dbReference>
<dbReference type="Proteomes" id="UP000614601">
    <property type="component" value="Unassembled WGS sequence"/>
</dbReference>
<dbReference type="Pfam" id="PF00122">
    <property type="entry name" value="E1-E2_ATPase"/>
    <property type="match status" value="1"/>
</dbReference>
<feature type="domain" description="P-type ATPase A" evidence="4">
    <location>
        <begin position="169"/>
        <end position="270"/>
    </location>
</feature>
<dbReference type="InterPro" id="IPR059000">
    <property type="entry name" value="ATPase_P-type_domA"/>
</dbReference>
<keyword evidence="3" id="KW-0812">Transmembrane</keyword>
<evidence type="ECO:0000313" key="6">
    <source>
        <dbReference type="EMBL" id="CAD5213729.1"/>
    </source>
</evidence>
<dbReference type="GO" id="GO:0005388">
    <property type="term" value="F:P-type calcium transporter activity"/>
    <property type="evidence" value="ECO:0007669"/>
    <property type="project" value="TreeGrafter"/>
</dbReference>
<dbReference type="Proteomes" id="UP000783686">
    <property type="component" value="Unassembled WGS sequence"/>
</dbReference>
<dbReference type="EMBL" id="CAJFDH010000003">
    <property type="protein sequence ID" value="CAD5213729.1"/>
    <property type="molecule type" value="Genomic_DNA"/>
</dbReference>